<dbReference type="EMBL" id="AUPC02000257">
    <property type="protein sequence ID" value="POG63754.1"/>
    <property type="molecule type" value="Genomic_DNA"/>
</dbReference>
<organism evidence="1 2">
    <name type="scientific">Rhizophagus irregularis (strain DAOM 181602 / DAOM 197198 / MUCL 43194)</name>
    <name type="common">Arbuscular mycorrhizal fungus</name>
    <name type="synonym">Glomus intraradices</name>
    <dbReference type="NCBI Taxonomy" id="747089"/>
    <lineage>
        <taxon>Eukaryota</taxon>
        <taxon>Fungi</taxon>
        <taxon>Fungi incertae sedis</taxon>
        <taxon>Mucoromycota</taxon>
        <taxon>Glomeromycotina</taxon>
        <taxon>Glomeromycetes</taxon>
        <taxon>Glomerales</taxon>
        <taxon>Glomeraceae</taxon>
        <taxon>Rhizophagus</taxon>
    </lineage>
</organism>
<reference evidence="1 2" key="1">
    <citation type="journal article" date="2013" name="Proc. Natl. Acad. Sci. U.S.A.">
        <title>Genome of an arbuscular mycorrhizal fungus provides insight into the oldest plant symbiosis.</title>
        <authorList>
            <person name="Tisserant E."/>
            <person name="Malbreil M."/>
            <person name="Kuo A."/>
            <person name="Kohler A."/>
            <person name="Symeonidi A."/>
            <person name="Balestrini R."/>
            <person name="Charron P."/>
            <person name="Duensing N."/>
            <person name="Frei Dit Frey N."/>
            <person name="Gianinazzi-Pearson V."/>
            <person name="Gilbert L.B."/>
            <person name="Handa Y."/>
            <person name="Herr J.R."/>
            <person name="Hijri M."/>
            <person name="Koul R."/>
            <person name="Kawaguchi M."/>
            <person name="Krajinski F."/>
            <person name="Lammers P.J."/>
            <person name="Masclaux F.G."/>
            <person name="Murat C."/>
            <person name="Morin E."/>
            <person name="Ndikumana S."/>
            <person name="Pagni M."/>
            <person name="Petitpierre D."/>
            <person name="Requena N."/>
            <person name="Rosikiewicz P."/>
            <person name="Riley R."/>
            <person name="Saito K."/>
            <person name="San Clemente H."/>
            <person name="Shapiro H."/>
            <person name="van Tuinen D."/>
            <person name="Becard G."/>
            <person name="Bonfante P."/>
            <person name="Paszkowski U."/>
            <person name="Shachar-Hill Y.Y."/>
            <person name="Tuskan G.A."/>
            <person name="Young P.W."/>
            <person name="Sanders I.R."/>
            <person name="Henrissat B."/>
            <person name="Rensing S.A."/>
            <person name="Grigoriev I.V."/>
            <person name="Corradi N."/>
            <person name="Roux C."/>
            <person name="Martin F."/>
        </authorList>
    </citation>
    <scope>NUCLEOTIDE SEQUENCE [LARGE SCALE GENOMIC DNA]</scope>
    <source>
        <strain evidence="1 2">DAOM 197198</strain>
    </source>
</reference>
<evidence type="ECO:0000313" key="1">
    <source>
        <dbReference type="EMBL" id="POG63754.1"/>
    </source>
</evidence>
<dbReference type="AlphaFoldDB" id="A0A2P4PED5"/>
<name>A0A2P4PED5_RHIID</name>
<proteinExistence type="predicted"/>
<dbReference type="VEuPathDB" id="FungiDB:RhiirFUN_017975"/>
<keyword evidence="2" id="KW-1185">Reference proteome</keyword>
<comment type="caution">
    <text evidence="1">The sequence shown here is derived from an EMBL/GenBank/DDBJ whole genome shotgun (WGS) entry which is preliminary data.</text>
</comment>
<gene>
    <name evidence="1" type="ORF">GLOIN_2v523502</name>
</gene>
<accession>A0A2P4PED5</accession>
<reference evidence="1 2" key="2">
    <citation type="journal article" date="2018" name="New Phytol.">
        <title>High intraspecific genome diversity in the model arbuscular mycorrhizal symbiont Rhizophagus irregularis.</title>
        <authorList>
            <person name="Chen E.C.H."/>
            <person name="Morin E."/>
            <person name="Beaudet D."/>
            <person name="Noel J."/>
            <person name="Yildirir G."/>
            <person name="Ndikumana S."/>
            <person name="Charron P."/>
            <person name="St-Onge C."/>
            <person name="Giorgi J."/>
            <person name="Kruger M."/>
            <person name="Marton T."/>
            <person name="Ropars J."/>
            <person name="Grigoriev I.V."/>
            <person name="Hainaut M."/>
            <person name="Henrissat B."/>
            <person name="Roux C."/>
            <person name="Martin F."/>
            <person name="Corradi N."/>
        </authorList>
    </citation>
    <scope>NUCLEOTIDE SEQUENCE [LARGE SCALE GENOMIC DNA]</scope>
    <source>
        <strain evidence="1 2">DAOM 197198</strain>
    </source>
</reference>
<evidence type="ECO:0000313" key="2">
    <source>
        <dbReference type="Proteomes" id="UP000018888"/>
    </source>
</evidence>
<protein>
    <submittedName>
        <fullName evidence="1">Uncharacterized protein</fullName>
    </submittedName>
</protein>
<sequence length="149" mass="17078">MKIPFACAFKELLASYDNTNHYSYLLNFGLALFFPARYKACRENENMANITLNCLIIPTGRFTGIPNNNVTLIVTIPLGNAVRNLHTQIQQLLPQPFRNVPFYLRAYRLGPVKYVAMREGSLISDFFDENLTADVCHILVEEDVYGYYN</sequence>
<dbReference type="Proteomes" id="UP000018888">
    <property type="component" value="Unassembled WGS sequence"/>
</dbReference>